<name>A0ABD5TTH9_9EURY</name>
<dbReference type="EMBL" id="JBHSXH010000009">
    <property type="protein sequence ID" value="MFC6823898.1"/>
    <property type="molecule type" value="Genomic_DNA"/>
</dbReference>
<feature type="compositionally biased region" description="Low complexity" evidence="1">
    <location>
        <begin position="250"/>
        <end position="265"/>
    </location>
</feature>
<feature type="compositionally biased region" description="Low complexity" evidence="1">
    <location>
        <begin position="76"/>
        <end position="133"/>
    </location>
</feature>
<dbReference type="InterPro" id="IPR013783">
    <property type="entry name" value="Ig-like_fold"/>
</dbReference>
<reference evidence="2 3" key="1">
    <citation type="journal article" date="2019" name="Int. J. Syst. Evol. Microbiol.">
        <title>The Global Catalogue of Microorganisms (GCM) 10K type strain sequencing project: providing services to taxonomists for standard genome sequencing and annotation.</title>
        <authorList>
            <consortium name="The Broad Institute Genomics Platform"/>
            <consortium name="The Broad Institute Genome Sequencing Center for Infectious Disease"/>
            <person name="Wu L."/>
            <person name="Ma J."/>
        </authorList>
    </citation>
    <scope>NUCLEOTIDE SEQUENCE [LARGE SCALE GENOMIC DNA]</scope>
    <source>
        <strain evidence="2 3">YIM 94188</strain>
    </source>
</reference>
<keyword evidence="3" id="KW-1185">Reference proteome</keyword>
<dbReference type="Gene3D" id="2.60.40.10">
    <property type="entry name" value="Immunoglobulins"/>
    <property type="match status" value="1"/>
</dbReference>
<evidence type="ECO:0000313" key="2">
    <source>
        <dbReference type="EMBL" id="MFC6823898.1"/>
    </source>
</evidence>
<dbReference type="RefSeq" id="WP_379692437.1">
    <property type="nucleotide sequence ID" value="NZ_JBHSXH010000009.1"/>
</dbReference>
<dbReference type="AlphaFoldDB" id="A0ABD5TTH9"/>
<sequence>MKYQTLIAVVASVGVVATAAFVGGVGADIGVPSTDDVASSVEAVTTGASSSEQTATSTASTDRTTTEASSEEDSAGTDSTGTESTAAPTGTEAATADSAANATDSSETNATDAESSANASAENASAENASVENNTAPVAAVSADGMVHERTRVELDAAASRDADGDELNYTWTQVSGPDAEWVRNDTATASVVSPDVAVWTDVTFRVTVTDARGATDTANVTITVRSTEYEDETADTSADGSAEDESEETTASNSSDSSDANASATYSRDELSRAVFGSDFDALGTADAAAVEELYLRQPSGEWDPAEVRSRDEIARDRYNASFEELGFDARVDVQEAFDAQFDDTGENAAYSRDELAQAEWGYNFSELSPDSAAKITEMYDRQPFAEDQELAHVRTRDQFARYLYDSELGNLTREQRLDVERHYHDQFTEN</sequence>
<proteinExistence type="predicted"/>
<comment type="caution">
    <text evidence="2">The sequence shown here is derived from an EMBL/GenBank/DDBJ whole genome shotgun (WGS) entry which is preliminary data.</text>
</comment>
<protein>
    <submittedName>
        <fullName evidence="2">Ig-like domain-containing protein</fullName>
    </submittedName>
</protein>
<evidence type="ECO:0000256" key="1">
    <source>
        <dbReference type="SAM" id="MobiDB-lite"/>
    </source>
</evidence>
<feature type="region of interest" description="Disordered" evidence="1">
    <location>
        <begin position="224"/>
        <end position="265"/>
    </location>
</feature>
<feature type="region of interest" description="Disordered" evidence="1">
    <location>
        <begin position="42"/>
        <end position="133"/>
    </location>
</feature>
<dbReference type="Proteomes" id="UP001596408">
    <property type="component" value="Unassembled WGS sequence"/>
</dbReference>
<feature type="compositionally biased region" description="Low complexity" evidence="1">
    <location>
        <begin position="45"/>
        <end position="68"/>
    </location>
</feature>
<evidence type="ECO:0000313" key="3">
    <source>
        <dbReference type="Proteomes" id="UP001596408"/>
    </source>
</evidence>
<gene>
    <name evidence="2" type="ORF">ACFQEV_02660</name>
</gene>
<organism evidence="2 3">
    <name type="scientific">Halopelagius fulvigenes</name>
    <dbReference type="NCBI Taxonomy" id="1198324"/>
    <lineage>
        <taxon>Archaea</taxon>
        <taxon>Methanobacteriati</taxon>
        <taxon>Methanobacteriota</taxon>
        <taxon>Stenosarchaea group</taxon>
        <taxon>Halobacteria</taxon>
        <taxon>Halobacteriales</taxon>
        <taxon>Haloferacaceae</taxon>
    </lineage>
</organism>
<dbReference type="Pfam" id="PF22352">
    <property type="entry name" value="K319L-like_PKD"/>
    <property type="match status" value="1"/>
</dbReference>
<accession>A0ABD5TTH9</accession>